<dbReference type="Proteomes" id="UP000326396">
    <property type="component" value="Linkage Group LG10"/>
</dbReference>
<protein>
    <recommendedName>
        <fullName evidence="1">Retrotransposon gag domain-containing protein</fullName>
    </recommendedName>
</protein>
<reference evidence="2 3" key="1">
    <citation type="submission" date="2019-05" db="EMBL/GenBank/DDBJ databases">
        <title>Mikania micrantha, genome provides insights into the molecular mechanism of rapid growth.</title>
        <authorList>
            <person name="Liu B."/>
        </authorList>
    </citation>
    <scope>NUCLEOTIDE SEQUENCE [LARGE SCALE GENOMIC DNA]</scope>
    <source>
        <strain evidence="2">NLD-2019</strain>
        <tissue evidence="2">Leaf</tissue>
    </source>
</reference>
<organism evidence="2 3">
    <name type="scientific">Mikania micrantha</name>
    <name type="common">bitter vine</name>
    <dbReference type="NCBI Taxonomy" id="192012"/>
    <lineage>
        <taxon>Eukaryota</taxon>
        <taxon>Viridiplantae</taxon>
        <taxon>Streptophyta</taxon>
        <taxon>Embryophyta</taxon>
        <taxon>Tracheophyta</taxon>
        <taxon>Spermatophyta</taxon>
        <taxon>Magnoliopsida</taxon>
        <taxon>eudicotyledons</taxon>
        <taxon>Gunneridae</taxon>
        <taxon>Pentapetalae</taxon>
        <taxon>asterids</taxon>
        <taxon>campanulids</taxon>
        <taxon>Asterales</taxon>
        <taxon>Asteraceae</taxon>
        <taxon>Asteroideae</taxon>
        <taxon>Heliantheae alliance</taxon>
        <taxon>Eupatorieae</taxon>
        <taxon>Mikania</taxon>
    </lineage>
</organism>
<evidence type="ECO:0000313" key="3">
    <source>
        <dbReference type="Proteomes" id="UP000326396"/>
    </source>
</evidence>
<dbReference type="OrthoDB" id="1689420at2759"/>
<dbReference type="EMBL" id="SZYD01000002">
    <property type="protein sequence ID" value="KAD7117207.1"/>
    <property type="molecule type" value="Genomic_DNA"/>
</dbReference>
<gene>
    <name evidence="2" type="ORF">E3N88_04475</name>
</gene>
<dbReference type="PANTHER" id="PTHR33223">
    <property type="entry name" value="CCHC-TYPE DOMAIN-CONTAINING PROTEIN"/>
    <property type="match status" value="1"/>
</dbReference>
<sequence length="128" mass="14918">MSGNRRIRESPACFVHRDTLRLFDDEDAPGHLSRFSRICKTLNLHGVSEDTICLQLFPFSLGSRASTWFDSLPKNSITTWDDLRKKFLKKYFPPSKAALLRDQIHSFHMEPDESYSAAWERFHTLLSK</sequence>
<comment type="caution">
    <text evidence="2">The sequence shown here is derived from an EMBL/GenBank/DDBJ whole genome shotgun (WGS) entry which is preliminary data.</text>
</comment>
<name>A0A5N6PVV6_9ASTR</name>
<evidence type="ECO:0000313" key="2">
    <source>
        <dbReference type="EMBL" id="KAD7117207.1"/>
    </source>
</evidence>
<keyword evidence="3" id="KW-1185">Reference proteome</keyword>
<feature type="domain" description="Retrotransposon gag" evidence="1">
    <location>
        <begin position="55"/>
        <end position="127"/>
    </location>
</feature>
<dbReference type="PANTHER" id="PTHR33223:SF6">
    <property type="entry name" value="CCHC-TYPE DOMAIN-CONTAINING PROTEIN"/>
    <property type="match status" value="1"/>
</dbReference>
<dbReference type="AlphaFoldDB" id="A0A5N6PVV6"/>
<accession>A0A5N6PVV6</accession>
<proteinExistence type="predicted"/>
<dbReference type="Pfam" id="PF03732">
    <property type="entry name" value="Retrotrans_gag"/>
    <property type="match status" value="1"/>
</dbReference>
<evidence type="ECO:0000259" key="1">
    <source>
        <dbReference type="Pfam" id="PF03732"/>
    </source>
</evidence>
<dbReference type="InterPro" id="IPR005162">
    <property type="entry name" value="Retrotrans_gag_dom"/>
</dbReference>